<comment type="similarity">
    <text evidence="1">Belongs to the site-specific recombinase resolvase family.</text>
</comment>
<dbReference type="GO" id="GO:0003677">
    <property type="term" value="F:DNA binding"/>
    <property type="evidence" value="ECO:0007669"/>
    <property type="project" value="InterPro"/>
</dbReference>
<comment type="caution">
    <text evidence="3">The sequence shown here is derived from an EMBL/GenBank/DDBJ whole genome shotgun (WGS) entry which is preliminary data.</text>
</comment>
<name>A0A2S9SXJ8_9BACT</name>
<dbReference type="CDD" id="cd00569">
    <property type="entry name" value="HTH_Hin_like"/>
    <property type="match status" value="1"/>
</dbReference>
<dbReference type="InterPro" id="IPR006119">
    <property type="entry name" value="Resolv_N"/>
</dbReference>
<evidence type="ECO:0000313" key="3">
    <source>
        <dbReference type="EMBL" id="PRM91298.1"/>
    </source>
</evidence>
<dbReference type="EMBL" id="NXGE01000036">
    <property type="protein sequence ID" value="PRM91298.1"/>
    <property type="molecule type" value="Genomic_DNA"/>
</dbReference>
<protein>
    <recommendedName>
        <fullName evidence="2">Resolvase/invertase-type recombinase catalytic domain-containing protein</fullName>
    </recommendedName>
</protein>
<sequence>MKKIGYIKASLKEEVEEQSESLIAAGCSKIYVEPVNNFNFQNKVKLAQVIEILKSKDTLAVTRLSILSSSVQTLLELMFTLEEKEIILEATKQQYISSNSYNLDELLFFLSEFIEDIRVEKQAAGIQKAKDECRRLGRPPKLSHKEVLKAIELKQNNTSQQVANRFGVGRSTLYRHIAKYKEAS</sequence>
<evidence type="ECO:0000256" key="1">
    <source>
        <dbReference type="ARBA" id="ARBA00009913"/>
    </source>
</evidence>
<dbReference type="SUPFAM" id="SSF46689">
    <property type="entry name" value="Homeodomain-like"/>
    <property type="match status" value="1"/>
</dbReference>
<proteinExistence type="inferred from homology"/>
<dbReference type="SUPFAM" id="SSF53041">
    <property type="entry name" value="Resolvase-like"/>
    <property type="match status" value="1"/>
</dbReference>
<accession>A0A2S9SXJ8</accession>
<organism evidence="3 4">
    <name type="scientific">Aliarcobacter cryaerophilus</name>
    <dbReference type="NCBI Taxonomy" id="28198"/>
    <lineage>
        <taxon>Bacteria</taxon>
        <taxon>Pseudomonadati</taxon>
        <taxon>Campylobacterota</taxon>
        <taxon>Epsilonproteobacteria</taxon>
        <taxon>Campylobacterales</taxon>
        <taxon>Arcobacteraceae</taxon>
        <taxon>Aliarcobacter</taxon>
    </lineage>
</organism>
<reference evidence="3 4" key="1">
    <citation type="submission" date="2017-09" db="EMBL/GenBank/DDBJ databases">
        <title>Reassesment of A. cryaerophilus.</title>
        <authorList>
            <person name="Perez-Cataluna A."/>
            <person name="Collado L."/>
            <person name="Salgado O."/>
            <person name="Lefinanco V."/>
            <person name="Figueras M.J."/>
        </authorList>
    </citation>
    <scope>NUCLEOTIDE SEQUENCE [LARGE SCALE GENOMIC DNA]</scope>
    <source>
        <strain evidence="3 4">LMG 10210</strain>
    </source>
</reference>
<evidence type="ECO:0000259" key="2">
    <source>
        <dbReference type="SMART" id="SM00857"/>
    </source>
</evidence>
<evidence type="ECO:0000313" key="4">
    <source>
        <dbReference type="Proteomes" id="UP000238281"/>
    </source>
</evidence>
<dbReference type="InterPro" id="IPR036162">
    <property type="entry name" value="Resolvase-like_N_sf"/>
</dbReference>
<gene>
    <name evidence="3" type="ORF">CJ673_11580</name>
</gene>
<dbReference type="SMART" id="SM00857">
    <property type="entry name" value="Resolvase"/>
    <property type="match status" value="1"/>
</dbReference>
<dbReference type="GO" id="GO:0000150">
    <property type="term" value="F:DNA strand exchange activity"/>
    <property type="evidence" value="ECO:0007669"/>
    <property type="project" value="InterPro"/>
</dbReference>
<dbReference type="Gene3D" id="1.10.10.60">
    <property type="entry name" value="Homeodomain-like"/>
    <property type="match status" value="1"/>
</dbReference>
<dbReference type="InterPro" id="IPR006120">
    <property type="entry name" value="Resolvase_HTH_dom"/>
</dbReference>
<dbReference type="Pfam" id="PF00239">
    <property type="entry name" value="Resolvase"/>
    <property type="match status" value="1"/>
</dbReference>
<dbReference type="Pfam" id="PF02796">
    <property type="entry name" value="HTH_7"/>
    <property type="match status" value="1"/>
</dbReference>
<dbReference type="Gene3D" id="3.40.50.1390">
    <property type="entry name" value="Resolvase, N-terminal catalytic domain"/>
    <property type="match status" value="1"/>
</dbReference>
<feature type="domain" description="Resolvase/invertase-type recombinase catalytic" evidence="2">
    <location>
        <begin position="3"/>
        <end position="135"/>
    </location>
</feature>
<dbReference type="AlphaFoldDB" id="A0A2S9SXJ8"/>
<dbReference type="InterPro" id="IPR009057">
    <property type="entry name" value="Homeodomain-like_sf"/>
</dbReference>
<dbReference type="Proteomes" id="UP000238281">
    <property type="component" value="Unassembled WGS sequence"/>
</dbReference>
<dbReference type="RefSeq" id="WP_105916289.1">
    <property type="nucleotide sequence ID" value="NZ_NXGE01000036.1"/>
</dbReference>